<evidence type="ECO:0000256" key="10">
    <source>
        <dbReference type="ARBA" id="ARBA00023316"/>
    </source>
</evidence>
<evidence type="ECO:0000256" key="6">
    <source>
        <dbReference type="ARBA" id="ARBA00022989"/>
    </source>
</evidence>
<dbReference type="GO" id="GO:0009834">
    <property type="term" value="P:plant-type secondary cell wall biogenesis"/>
    <property type="evidence" value="ECO:0007669"/>
    <property type="project" value="TreeGrafter"/>
</dbReference>
<dbReference type="Proteomes" id="UP001237642">
    <property type="component" value="Unassembled WGS sequence"/>
</dbReference>
<sequence>MFADDSNMHSMELFDEIQTVKGIRAVSVGILAHGGDSDEELNVVQKTVGNNESRLPIQGPACNTSEQLAGWHTFDSLSYARNSAKFIGDKAVVLPTKMEWAGFVLNSILLWEETKDKPEWVKDLPSVVSYMARMSKPYKYYRDLEDPEPEPFTLSSPDGTWFDTCDMFHPRSSRVSSKFYFRDLSRVFETRSSECRYVYNKRQLDLVFAKQPNISSTSNVTRDDLYEEVKAFFCFDDVYDWRLPHPNERGGDWEYMPRFQLAVQSSHPVPDVRGPLKRSIINFCHNFTPSLERHHFLKNVNLFAWGLLYRLNPRYESMAIQNDLLYQRIMSMGGMSEKKKRRVTKDSHVYDSGGASANLQIPSEFLYMNLIRE</sequence>
<evidence type="ECO:0000256" key="8">
    <source>
        <dbReference type="ARBA" id="ARBA00023136"/>
    </source>
</evidence>
<evidence type="ECO:0000313" key="13">
    <source>
        <dbReference type="Proteomes" id="UP001237642"/>
    </source>
</evidence>
<proteinExistence type="inferred from homology"/>
<keyword evidence="10 11" id="KW-0961">Cell wall biogenesis/degradation</keyword>
<dbReference type="EC" id="2.4.-.-" evidence="11"/>
<dbReference type="GO" id="GO:0042285">
    <property type="term" value="F:xylosyltransferase activity"/>
    <property type="evidence" value="ECO:0007669"/>
    <property type="project" value="TreeGrafter"/>
</dbReference>
<comment type="similarity">
    <text evidence="2 11">Belongs to the glycosyltransferase 43 family.</text>
</comment>
<keyword evidence="3 11" id="KW-0808">Transferase</keyword>
<gene>
    <name evidence="12" type="ORF">POM88_048820</name>
</gene>
<evidence type="ECO:0000256" key="2">
    <source>
        <dbReference type="ARBA" id="ARBA00007706"/>
    </source>
</evidence>
<evidence type="ECO:0000256" key="1">
    <source>
        <dbReference type="ARBA" id="ARBA00004323"/>
    </source>
</evidence>
<keyword evidence="13" id="KW-1185">Reference proteome</keyword>
<keyword evidence="4" id="KW-0812">Transmembrane</keyword>
<evidence type="ECO:0000256" key="4">
    <source>
        <dbReference type="ARBA" id="ARBA00022692"/>
    </source>
</evidence>
<keyword evidence="5 11" id="KW-0735">Signal-anchor</keyword>
<evidence type="ECO:0000256" key="9">
    <source>
        <dbReference type="ARBA" id="ARBA00023180"/>
    </source>
</evidence>
<name>A0AAD8M0U7_9APIA</name>
<dbReference type="PANTHER" id="PTHR10896">
    <property type="entry name" value="GALACTOSYLGALACTOSYLXYLOSYLPROTEIN 3-BETA-GLUCURONOSYLTRANSFERASE BETA-1,3-GLUCURONYLTRANSFERASE"/>
    <property type="match status" value="1"/>
</dbReference>
<dbReference type="Pfam" id="PF03360">
    <property type="entry name" value="Glyco_transf_43"/>
    <property type="match status" value="1"/>
</dbReference>
<reference evidence="12" key="1">
    <citation type="submission" date="2023-02" db="EMBL/GenBank/DDBJ databases">
        <title>Genome of toxic invasive species Heracleum sosnowskyi carries increased number of genes despite the absence of recent whole-genome duplications.</title>
        <authorList>
            <person name="Schelkunov M."/>
            <person name="Shtratnikova V."/>
            <person name="Makarenko M."/>
            <person name="Klepikova A."/>
            <person name="Omelchenko D."/>
            <person name="Novikova G."/>
            <person name="Obukhova E."/>
            <person name="Bogdanov V."/>
            <person name="Penin A."/>
            <person name="Logacheva M."/>
        </authorList>
    </citation>
    <scope>NUCLEOTIDE SEQUENCE</scope>
    <source>
        <strain evidence="12">Hsosn_3</strain>
        <tissue evidence="12">Leaf</tissue>
    </source>
</reference>
<keyword evidence="9" id="KW-0325">Glycoprotein</keyword>
<evidence type="ECO:0000256" key="3">
    <source>
        <dbReference type="ARBA" id="ARBA00022679"/>
    </source>
</evidence>
<protein>
    <recommendedName>
        <fullName evidence="11">Glycosyltransferases</fullName>
        <ecNumber evidence="11">2.4.-.-</ecNumber>
    </recommendedName>
</protein>
<keyword evidence="7 11" id="KW-0333">Golgi apparatus</keyword>
<comment type="function">
    <text evidence="11">Involved in the synthesis of glucuronoxylan hemicellulose in secondary cell walls.</text>
</comment>
<dbReference type="GO" id="GO:0000139">
    <property type="term" value="C:Golgi membrane"/>
    <property type="evidence" value="ECO:0007669"/>
    <property type="project" value="UniProtKB-SubCell"/>
</dbReference>
<dbReference type="EMBL" id="JAUIZM010000011">
    <property type="protein sequence ID" value="KAK1355564.1"/>
    <property type="molecule type" value="Genomic_DNA"/>
</dbReference>
<evidence type="ECO:0000313" key="12">
    <source>
        <dbReference type="EMBL" id="KAK1355564.1"/>
    </source>
</evidence>
<accession>A0AAD8M0U7</accession>
<keyword evidence="6" id="KW-1133">Transmembrane helix</keyword>
<dbReference type="SUPFAM" id="SSF53448">
    <property type="entry name" value="Nucleotide-diphospho-sugar transferases"/>
    <property type="match status" value="1"/>
</dbReference>
<evidence type="ECO:0000256" key="11">
    <source>
        <dbReference type="RuleBase" id="RU363127"/>
    </source>
</evidence>
<evidence type="ECO:0000256" key="5">
    <source>
        <dbReference type="ARBA" id="ARBA00022968"/>
    </source>
</evidence>
<dbReference type="GO" id="GO:0071555">
    <property type="term" value="P:cell wall organization"/>
    <property type="evidence" value="ECO:0007669"/>
    <property type="project" value="UniProtKB-KW"/>
</dbReference>
<dbReference type="InterPro" id="IPR005027">
    <property type="entry name" value="Glyco_trans_43"/>
</dbReference>
<organism evidence="12 13">
    <name type="scientific">Heracleum sosnowskyi</name>
    <dbReference type="NCBI Taxonomy" id="360622"/>
    <lineage>
        <taxon>Eukaryota</taxon>
        <taxon>Viridiplantae</taxon>
        <taxon>Streptophyta</taxon>
        <taxon>Embryophyta</taxon>
        <taxon>Tracheophyta</taxon>
        <taxon>Spermatophyta</taxon>
        <taxon>Magnoliopsida</taxon>
        <taxon>eudicotyledons</taxon>
        <taxon>Gunneridae</taxon>
        <taxon>Pentapetalae</taxon>
        <taxon>asterids</taxon>
        <taxon>campanulids</taxon>
        <taxon>Apiales</taxon>
        <taxon>Apiaceae</taxon>
        <taxon>Apioideae</taxon>
        <taxon>apioid superclade</taxon>
        <taxon>Tordylieae</taxon>
        <taxon>Tordyliinae</taxon>
        <taxon>Heracleum</taxon>
    </lineage>
</organism>
<dbReference type="GO" id="GO:0010417">
    <property type="term" value="P:glucuronoxylan biosynthetic process"/>
    <property type="evidence" value="ECO:0007669"/>
    <property type="project" value="TreeGrafter"/>
</dbReference>
<keyword evidence="8" id="KW-0472">Membrane</keyword>
<dbReference type="AlphaFoldDB" id="A0AAD8M0U7"/>
<comment type="subcellular location">
    <subcellularLocation>
        <location evidence="1 11">Golgi apparatus membrane</location>
        <topology evidence="1 11">Single-pass type II membrane protein</topology>
    </subcellularLocation>
</comment>
<dbReference type="PANTHER" id="PTHR10896:SF17">
    <property type="entry name" value="BETA-1,4-XYLOSYLTRANSFERASE IRX14H-RELATED"/>
    <property type="match status" value="1"/>
</dbReference>
<evidence type="ECO:0000256" key="7">
    <source>
        <dbReference type="ARBA" id="ARBA00023034"/>
    </source>
</evidence>
<comment type="caution">
    <text evidence="12">The sequence shown here is derived from an EMBL/GenBank/DDBJ whole genome shotgun (WGS) entry which is preliminary data.</text>
</comment>
<dbReference type="Gene3D" id="3.90.550.10">
    <property type="entry name" value="Spore Coat Polysaccharide Biosynthesis Protein SpsA, Chain A"/>
    <property type="match status" value="1"/>
</dbReference>
<dbReference type="GO" id="GO:0015018">
    <property type="term" value="F:galactosylgalactosylxylosylprotein 3-beta-glucuronosyltransferase activity"/>
    <property type="evidence" value="ECO:0007669"/>
    <property type="project" value="InterPro"/>
</dbReference>
<dbReference type="InterPro" id="IPR029044">
    <property type="entry name" value="Nucleotide-diphossugar_trans"/>
</dbReference>
<reference evidence="12" key="2">
    <citation type="submission" date="2023-05" db="EMBL/GenBank/DDBJ databases">
        <authorList>
            <person name="Schelkunov M.I."/>
        </authorList>
    </citation>
    <scope>NUCLEOTIDE SEQUENCE</scope>
    <source>
        <strain evidence="12">Hsosn_3</strain>
        <tissue evidence="12">Leaf</tissue>
    </source>
</reference>